<dbReference type="Proteomes" id="UP000594638">
    <property type="component" value="Unassembled WGS sequence"/>
</dbReference>
<keyword evidence="1" id="KW-0472">Membrane</keyword>
<feature type="transmembrane region" description="Helical" evidence="1">
    <location>
        <begin position="39"/>
        <end position="61"/>
    </location>
</feature>
<accession>A0A8S0RI43</accession>
<name>A0A8S0RI43_OLEEU</name>
<evidence type="ECO:0000256" key="2">
    <source>
        <dbReference type="SAM" id="SignalP"/>
    </source>
</evidence>
<keyword evidence="4" id="KW-1185">Reference proteome</keyword>
<sequence>MAVSQSKSSVVALLSAVVTISIIVGSAVAAEAPSPAPESSAGIASPSFAVGCAIAVASFLFGSTLRI</sequence>
<organism evidence="3 4">
    <name type="scientific">Olea europaea subsp. europaea</name>
    <dbReference type="NCBI Taxonomy" id="158383"/>
    <lineage>
        <taxon>Eukaryota</taxon>
        <taxon>Viridiplantae</taxon>
        <taxon>Streptophyta</taxon>
        <taxon>Embryophyta</taxon>
        <taxon>Tracheophyta</taxon>
        <taxon>Spermatophyta</taxon>
        <taxon>Magnoliopsida</taxon>
        <taxon>eudicotyledons</taxon>
        <taxon>Gunneridae</taxon>
        <taxon>Pentapetalae</taxon>
        <taxon>asterids</taxon>
        <taxon>lamiids</taxon>
        <taxon>Lamiales</taxon>
        <taxon>Oleaceae</taxon>
        <taxon>Oleeae</taxon>
        <taxon>Olea</taxon>
    </lineage>
</organism>
<dbReference type="Gramene" id="OE9A098616T1">
    <property type="protein sequence ID" value="OE9A098616C1"/>
    <property type="gene ID" value="OE9A098616"/>
</dbReference>
<dbReference type="EMBL" id="CACTIH010003626">
    <property type="protein sequence ID" value="CAA2979200.1"/>
    <property type="molecule type" value="Genomic_DNA"/>
</dbReference>
<gene>
    <name evidence="3" type="ORF">OLEA9_A098616</name>
</gene>
<protein>
    <submittedName>
        <fullName evidence="3">Uncharacterized protein</fullName>
    </submittedName>
</protein>
<keyword evidence="1" id="KW-0812">Transmembrane</keyword>
<keyword evidence="1" id="KW-1133">Transmembrane helix</keyword>
<comment type="caution">
    <text evidence="3">The sequence shown here is derived from an EMBL/GenBank/DDBJ whole genome shotgun (WGS) entry which is preliminary data.</text>
</comment>
<feature type="signal peptide" evidence="2">
    <location>
        <begin position="1"/>
        <end position="29"/>
    </location>
</feature>
<proteinExistence type="predicted"/>
<evidence type="ECO:0000313" key="4">
    <source>
        <dbReference type="Proteomes" id="UP000594638"/>
    </source>
</evidence>
<dbReference type="AlphaFoldDB" id="A0A8S0RI43"/>
<keyword evidence="2" id="KW-0732">Signal</keyword>
<evidence type="ECO:0000256" key="1">
    <source>
        <dbReference type="SAM" id="Phobius"/>
    </source>
</evidence>
<feature type="chain" id="PRO_5035860954" evidence="2">
    <location>
        <begin position="30"/>
        <end position="67"/>
    </location>
</feature>
<evidence type="ECO:0000313" key="3">
    <source>
        <dbReference type="EMBL" id="CAA2979200.1"/>
    </source>
</evidence>
<reference evidence="3 4" key="1">
    <citation type="submission" date="2019-12" db="EMBL/GenBank/DDBJ databases">
        <authorList>
            <person name="Alioto T."/>
            <person name="Alioto T."/>
            <person name="Gomez Garrido J."/>
        </authorList>
    </citation>
    <scope>NUCLEOTIDE SEQUENCE [LARGE SCALE GENOMIC DNA]</scope>
</reference>